<dbReference type="SFLD" id="SFLDG01150">
    <property type="entry name" value="Main.1:_Beta-like"/>
    <property type="match status" value="1"/>
</dbReference>
<feature type="domain" description="GST C-terminal" evidence="2">
    <location>
        <begin position="86"/>
        <end position="214"/>
    </location>
</feature>
<comment type="caution">
    <text evidence="3">The sequence shown here is derived from an EMBL/GenBank/DDBJ whole genome shotgun (WGS) entry which is preliminary data.</text>
</comment>
<reference evidence="3 4" key="1">
    <citation type="submission" date="2020-08" db="EMBL/GenBank/DDBJ databases">
        <title>Functional genomics of gut bacteria from endangered species of beetles.</title>
        <authorList>
            <person name="Carlos-Shanley C."/>
        </authorList>
    </citation>
    <scope>NUCLEOTIDE SEQUENCE [LARGE SCALE GENOMIC DNA]</scope>
    <source>
        <strain evidence="3 4">S00239</strain>
    </source>
</reference>
<accession>A0A840L6A3</accession>
<gene>
    <name evidence="3" type="ORF">HNP55_001840</name>
</gene>
<evidence type="ECO:0000313" key="3">
    <source>
        <dbReference type="EMBL" id="MBB4843321.1"/>
    </source>
</evidence>
<dbReference type="RefSeq" id="WP_184298464.1">
    <property type="nucleotide sequence ID" value="NZ_JACHLP010000003.1"/>
</dbReference>
<dbReference type="Gene3D" id="3.40.30.10">
    <property type="entry name" value="Glutaredoxin"/>
    <property type="match status" value="1"/>
</dbReference>
<dbReference type="EMBL" id="JACHLP010000003">
    <property type="protein sequence ID" value="MBB4843321.1"/>
    <property type="molecule type" value="Genomic_DNA"/>
</dbReference>
<dbReference type="InterPro" id="IPR040079">
    <property type="entry name" value="Glutathione_S-Trfase"/>
</dbReference>
<dbReference type="SFLD" id="SFLDG00358">
    <property type="entry name" value="Main_(cytGST)"/>
    <property type="match status" value="1"/>
</dbReference>
<organism evidence="3 4">
    <name type="scientific">Roseateles oligotrophus</name>
    <dbReference type="NCBI Taxonomy" id="1769250"/>
    <lineage>
        <taxon>Bacteria</taxon>
        <taxon>Pseudomonadati</taxon>
        <taxon>Pseudomonadota</taxon>
        <taxon>Betaproteobacteria</taxon>
        <taxon>Burkholderiales</taxon>
        <taxon>Sphaerotilaceae</taxon>
        <taxon>Roseateles</taxon>
    </lineage>
</organism>
<evidence type="ECO:0000259" key="2">
    <source>
        <dbReference type="PROSITE" id="PS50405"/>
    </source>
</evidence>
<dbReference type="SFLD" id="SFLDS00019">
    <property type="entry name" value="Glutathione_Transferase_(cytos"/>
    <property type="match status" value="1"/>
</dbReference>
<dbReference type="InterPro" id="IPR036249">
    <property type="entry name" value="Thioredoxin-like_sf"/>
</dbReference>
<proteinExistence type="predicted"/>
<dbReference type="PANTHER" id="PTHR44051:SF8">
    <property type="entry name" value="GLUTATHIONE S-TRANSFERASE GSTA"/>
    <property type="match status" value="1"/>
</dbReference>
<dbReference type="PANTHER" id="PTHR44051">
    <property type="entry name" value="GLUTATHIONE S-TRANSFERASE-RELATED"/>
    <property type="match status" value="1"/>
</dbReference>
<protein>
    <submittedName>
        <fullName evidence="3">Glutathione S-transferase</fullName>
        <ecNumber evidence="3">2.5.1.18</ecNumber>
    </submittedName>
</protein>
<dbReference type="Pfam" id="PF14497">
    <property type="entry name" value="GST_C_3"/>
    <property type="match status" value="1"/>
</dbReference>
<feature type="domain" description="GST N-terminal" evidence="1">
    <location>
        <begin position="1"/>
        <end position="80"/>
    </location>
</feature>
<dbReference type="CDD" id="cd03057">
    <property type="entry name" value="GST_N_Beta"/>
    <property type="match status" value="1"/>
</dbReference>
<sequence length="218" mass="24197">MLSLHYHPSDASLIPHILLEELGLPFELRLVDRANNAQKSPAYLKLNPNGLIPVLEDGELVVYETAAILLHLADRHPQAGLAPALASPERAHYYQWMLWLSNTFQADFKTFYYPQRYVAEGNASGVAEVKALAEQRLNGVLDQLDAQLQSSGGPWLLGADYSAADCLAFVLCCWTRSFARPARALPQLGPYMRRMLARPAVQRAFATEQLAPNFHGLA</sequence>
<dbReference type="CDD" id="cd03188">
    <property type="entry name" value="GST_C_Beta"/>
    <property type="match status" value="1"/>
</dbReference>
<name>A0A840L6A3_9BURK</name>
<keyword evidence="4" id="KW-1185">Reference proteome</keyword>
<dbReference type="InterPro" id="IPR004045">
    <property type="entry name" value="Glutathione_S-Trfase_N"/>
</dbReference>
<dbReference type="InterPro" id="IPR004046">
    <property type="entry name" value="GST_C"/>
</dbReference>
<dbReference type="InterPro" id="IPR010987">
    <property type="entry name" value="Glutathione-S-Trfase_C-like"/>
</dbReference>
<evidence type="ECO:0000313" key="4">
    <source>
        <dbReference type="Proteomes" id="UP000562027"/>
    </source>
</evidence>
<dbReference type="SUPFAM" id="SSF47616">
    <property type="entry name" value="GST C-terminal domain-like"/>
    <property type="match status" value="1"/>
</dbReference>
<dbReference type="GO" id="GO:0004364">
    <property type="term" value="F:glutathione transferase activity"/>
    <property type="evidence" value="ECO:0007669"/>
    <property type="project" value="UniProtKB-EC"/>
</dbReference>
<dbReference type="InterPro" id="IPR036282">
    <property type="entry name" value="Glutathione-S-Trfase_C_sf"/>
</dbReference>
<dbReference type="Pfam" id="PF13409">
    <property type="entry name" value="GST_N_2"/>
    <property type="match status" value="1"/>
</dbReference>
<dbReference type="AlphaFoldDB" id="A0A840L6A3"/>
<dbReference type="Proteomes" id="UP000562027">
    <property type="component" value="Unassembled WGS sequence"/>
</dbReference>
<dbReference type="EC" id="2.5.1.18" evidence="3"/>
<dbReference type="SUPFAM" id="SSF52833">
    <property type="entry name" value="Thioredoxin-like"/>
    <property type="match status" value="1"/>
</dbReference>
<dbReference type="Gene3D" id="1.20.1050.10">
    <property type="match status" value="1"/>
</dbReference>
<dbReference type="PROSITE" id="PS50405">
    <property type="entry name" value="GST_CTER"/>
    <property type="match status" value="1"/>
</dbReference>
<evidence type="ECO:0000259" key="1">
    <source>
        <dbReference type="PROSITE" id="PS50404"/>
    </source>
</evidence>
<dbReference type="PROSITE" id="PS50404">
    <property type="entry name" value="GST_NTER"/>
    <property type="match status" value="1"/>
</dbReference>
<keyword evidence="3" id="KW-0808">Transferase</keyword>